<gene>
    <name evidence="3" type="ORF">POM88_028299</name>
</gene>
<feature type="compositionally biased region" description="Basic and acidic residues" evidence="1">
    <location>
        <begin position="247"/>
        <end position="258"/>
    </location>
</feature>
<dbReference type="InterPro" id="IPR046533">
    <property type="entry name" value="DUF6598"/>
</dbReference>
<dbReference type="EMBL" id="JAUIZM010000006">
    <property type="protein sequence ID" value="KAK1381555.1"/>
    <property type="molecule type" value="Genomic_DNA"/>
</dbReference>
<evidence type="ECO:0000259" key="2">
    <source>
        <dbReference type="Pfam" id="PF20241"/>
    </source>
</evidence>
<accession>A0AAD8MM63</accession>
<name>A0AAD8MM63_9APIA</name>
<dbReference type="Proteomes" id="UP001237642">
    <property type="component" value="Unassembled WGS sequence"/>
</dbReference>
<evidence type="ECO:0000256" key="1">
    <source>
        <dbReference type="SAM" id="MobiDB-lite"/>
    </source>
</evidence>
<sequence length="268" mass="29990">MLEIFGIIYLGKDDIEPQNQLGRIHMYAPDGIFDIYNVDKVDETRKTIRHGDEFDMKDIKGPVPFEIECNSLDFDLFCGAYKGFVYNFFTEWRFLSNRQASLAKIRLNNSLDGTGEIAVLMGMYAHATIADVEVRVNSSDSSNVYGHVAASNNYLDVPMTTSMLFLNKDDKGIPVGNDGLVPLSRSLVAVPSESVLYLDISLVVAGQNISTTLIFPARKTGVTKPKEYKNLSVTVKWNALYYDSNKEEKKPDTMDLDRGLPGTPSYQQ</sequence>
<keyword evidence="4" id="KW-1185">Reference proteome</keyword>
<proteinExistence type="predicted"/>
<protein>
    <recommendedName>
        <fullName evidence="2">DUF6598 domain-containing protein</fullName>
    </recommendedName>
</protein>
<dbReference type="Pfam" id="PF20241">
    <property type="entry name" value="DUF6598"/>
    <property type="match status" value="1"/>
</dbReference>
<feature type="domain" description="DUF6598" evidence="2">
    <location>
        <begin position="115"/>
        <end position="216"/>
    </location>
</feature>
<reference evidence="3" key="1">
    <citation type="submission" date="2023-02" db="EMBL/GenBank/DDBJ databases">
        <title>Genome of toxic invasive species Heracleum sosnowskyi carries increased number of genes despite the absence of recent whole-genome duplications.</title>
        <authorList>
            <person name="Schelkunov M."/>
            <person name="Shtratnikova V."/>
            <person name="Makarenko M."/>
            <person name="Klepikova A."/>
            <person name="Omelchenko D."/>
            <person name="Novikova G."/>
            <person name="Obukhova E."/>
            <person name="Bogdanov V."/>
            <person name="Penin A."/>
            <person name="Logacheva M."/>
        </authorList>
    </citation>
    <scope>NUCLEOTIDE SEQUENCE</scope>
    <source>
        <strain evidence="3">Hsosn_3</strain>
        <tissue evidence="3">Leaf</tissue>
    </source>
</reference>
<organism evidence="3 4">
    <name type="scientific">Heracleum sosnowskyi</name>
    <dbReference type="NCBI Taxonomy" id="360622"/>
    <lineage>
        <taxon>Eukaryota</taxon>
        <taxon>Viridiplantae</taxon>
        <taxon>Streptophyta</taxon>
        <taxon>Embryophyta</taxon>
        <taxon>Tracheophyta</taxon>
        <taxon>Spermatophyta</taxon>
        <taxon>Magnoliopsida</taxon>
        <taxon>eudicotyledons</taxon>
        <taxon>Gunneridae</taxon>
        <taxon>Pentapetalae</taxon>
        <taxon>asterids</taxon>
        <taxon>campanulids</taxon>
        <taxon>Apiales</taxon>
        <taxon>Apiaceae</taxon>
        <taxon>Apioideae</taxon>
        <taxon>apioid superclade</taxon>
        <taxon>Tordylieae</taxon>
        <taxon>Tordyliinae</taxon>
        <taxon>Heracleum</taxon>
    </lineage>
</organism>
<comment type="caution">
    <text evidence="3">The sequence shown here is derived from an EMBL/GenBank/DDBJ whole genome shotgun (WGS) entry which is preliminary data.</text>
</comment>
<reference evidence="3" key="2">
    <citation type="submission" date="2023-05" db="EMBL/GenBank/DDBJ databases">
        <authorList>
            <person name="Schelkunov M.I."/>
        </authorList>
    </citation>
    <scope>NUCLEOTIDE SEQUENCE</scope>
    <source>
        <strain evidence="3">Hsosn_3</strain>
        <tissue evidence="3">Leaf</tissue>
    </source>
</reference>
<evidence type="ECO:0000313" key="4">
    <source>
        <dbReference type="Proteomes" id="UP001237642"/>
    </source>
</evidence>
<dbReference type="AlphaFoldDB" id="A0AAD8MM63"/>
<evidence type="ECO:0000313" key="3">
    <source>
        <dbReference type="EMBL" id="KAK1381555.1"/>
    </source>
</evidence>
<feature type="region of interest" description="Disordered" evidence="1">
    <location>
        <begin position="247"/>
        <end position="268"/>
    </location>
</feature>